<accession>A0A226WNS4</accession>
<dbReference type="GO" id="GO:0043709">
    <property type="term" value="P:cell adhesion involved in single-species biofilm formation"/>
    <property type="evidence" value="ECO:0007669"/>
    <property type="project" value="TreeGrafter"/>
</dbReference>
<dbReference type="OrthoDB" id="9813903at2"/>
<dbReference type="InterPro" id="IPR043128">
    <property type="entry name" value="Rev_trsase/Diguanyl_cyclase"/>
</dbReference>
<keyword evidence="3" id="KW-0472">Membrane</keyword>
<evidence type="ECO:0000313" key="6">
    <source>
        <dbReference type="Proteomes" id="UP000214720"/>
    </source>
</evidence>
<feature type="transmembrane region" description="Helical" evidence="3">
    <location>
        <begin position="46"/>
        <end position="69"/>
    </location>
</feature>
<evidence type="ECO:0000256" key="2">
    <source>
        <dbReference type="ARBA" id="ARBA00034247"/>
    </source>
</evidence>
<dbReference type="InterPro" id="IPR050469">
    <property type="entry name" value="Diguanylate_Cyclase"/>
</dbReference>
<evidence type="ECO:0000256" key="3">
    <source>
        <dbReference type="SAM" id="Phobius"/>
    </source>
</evidence>
<feature type="transmembrane region" description="Helical" evidence="3">
    <location>
        <begin position="107"/>
        <end position="125"/>
    </location>
</feature>
<feature type="transmembrane region" description="Helical" evidence="3">
    <location>
        <begin position="75"/>
        <end position="95"/>
    </location>
</feature>
<evidence type="ECO:0000259" key="4">
    <source>
        <dbReference type="PROSITE" id="PS50887"/>
    </source>
</evidence>
<keyword evidence="3" id="KW-0812">Transmembrane</keyword>
<dbReference type="FunFam" id="3.30.70.270:FF:000001">
    <property type="entry name" value="Diguanylate cyclase domain protein"/>
    <property type="match status" value="1"/>
</dbReference>
<dbReference type="EC" id="2.7.7.65" evidence="1"/>
<dbReference type="SUPFAM" id="SSF55073">
    <property type="entry name" value="Nucleotide cyclase"/>
    <property type="match status" value="1"/>
</dbReference>
<comment type="catalytic activity">
    <reaction evidence="2">
        <text>2 GTP = 3',3'-c-di-GMP + 2 diphosphate</text>
        <dbReference type="Rhea" id="RHEA:24898"/>
        <dbReference type="ChEBI" id="CHEBI:33019"/>
        <dbReference type="ChEBI" id="CHEBI:37565"/>
        <dbReference type="ChEBI" id="CHEBI:58805"/>
        <dbReference type="EC" id="2.7.7.65"/>
    </reaction>
</comment>
<gene>
    <name evidence="5" type="ORF">BSU04_40005</name>
</gene>
<proteinExistence type="predicted"/>
<dbReference type="PANTHER" id="PTHR45138:SF9">
    <property type="entry name" value="DIGUANYLATE CYCLASE DGCM-RELATED"/>
    <property type="match status" value="1"/>
</dbReference>
<dbReference type="InterPro" id="IPR029787">
    <property type="entry name" value="Nucleotide_cyclase"/>
</dbReference>
<organism evidence="5 6">
    <name type="scientific">Caballeronia sordidicola</name>
    <name type="common">Burkholderia sordidicola</name>
    <dbReference type="NCBI Taxonomy" id="196367"/>
    <lineage>
        <taxon>Bacteria</taxon>
        <taxon>Pseudomonadati</taxon>
        <taxon>Pseudomonadota</taxon>
        <taxon>Betaproteobacteria</taxon>
        <taxon>Burkholderiales</taxon>
        <taxon>Burkholderiaceae</taxon>
        <taxon>Caballeronia</taxon>
    </lineage>
</organism>
<dbReference type="SMART" id="SM00267">
    <property type="entry name" value="GGDEF"/>
    <property type="match status" value="1"/>
</dbReference>
<dbReference type="Proteomes" id="UP000214720">
    <property type="component" value="Unassembled WGS sequence"/>
</dbReference>
<feature type="transmembrane region" description="Helical" evidence="3">
    <location>
        <begin position="156"/>
        <end position="176"/>
    </location>
</feature>
<dbReference type="Pfam" id="PF00990">
    <property type="entry name" value="GGDEF"/>
    <property type="match status" value="1"/>
</dbReference>
<dbReference type="NCBIfam" id="TIGR00254">
    <property type="entry name" value="GGDEF"/>
    <property type="match status" value="1"/>
</dbReference>
<dbReference type="InterPro" id="IPR000160">
    <property type="entry name" value="GGDEF_dom"/>
</dbReference>
<dbReference type="RefSeq" id="WP_089165395.1">
    <property type="nucleotide sequence ID" value="NZ_MTHB01000262.1"/>
</dbReference>
<dbReference type="GO" id="GO:1902201">
    <property type="term" value="P:negative regulation of bacterial-type flagellum-dependent cell motility"/>
    <property type="evidence" value="ECO:0007669"/>
    <property type="project" value="TreeGrafter"/>
</dbReference>
<dbReference type="CDD" id="cd01949">
    <property type="entry name" value="GGDEF"/>
    <property type="match status" value="1"/>
</dbReference>
<reference evidence="6" key="1">
    <citation type="submission" date="2017-01" db="EMBL/GenBank/DDBJ databases">
        <title>Genome Analysis of Deinococcus marmoris KOPRI26562.</title>
        <authorList>
            <person name="Kim J.H."/>
            <person name="Oh H.-M."/>
        </authorList>
    </citation>
    <scope>NUCLEOTIDE SEQUENCE [LARGE SCALE GENOMIC DNA]</scope>
    <source>
        <strain evidence="6">PAMC 26633</strain>
    </source>
</reference>
<comment type="caution">
    <text evidence="5">The sequence shown here is derived from an EMBL/GenBank/DDBJ whole genome shotgun (WGS) entry which is preliminary data.</text>
</comment>
<dbReference type="AlphaFoldDB" id="A0A226WNS4"/>
<evidence type="ECO:0000313" key="5">
    <source>
        <dbReference type="EMBL" id="OXC72835.1"/>
    </source>
</evidence>
<evidence type="ECO:0000256" key="1">
    <source>
        <dbReference type="ARBA" id="ARBA00012528"/>
    </source>
</evidence>
<dbReference type="PANTHER" id="PTHR45138">
    <property type="entry name" value="REGULATORY COMPONENTS OF SENSORY TRANSDUCTION SYSTEM"/>
    <property type="match status" value="1"/>
</dbReference>
<protein>
    <recommendedName>
        <fullName evidence="1">diguanylate cyclase</fullName>
        <ecNumber evidence="1">2.7.7.65</ecNumber>
    </recommendedName>
</protein>
<dbReference type="EMBL" id="MTHB01000262">
    <property type="protein sequence ID" value="OXC72835.1"/>
    <property type="molecule type" value="Genomic_DNA"/>
</dbReference>
<feature type="transmembrane region" description="Helical" evidence="3">
    <location>
        <begin position="131"/>
        <end position="149"/>
    </location>
</feature>
<dbReference type="GO" id="GO:0005886">
    <property type="term" value="C:plasma membrane"/>
    <property type="evidence" value="ECO:0007669"/>
    <property type="project" value="TreeGrafter"/>
</dbReference>
<feature type="domain" description="GGDEF" evidence="4">
    <location>
        <begin position="252"/>
        <end position="391"/>
    </location>
</feature>
<dbReference type="Gene3D" id="3.30.70.270">
    <property type="match status" value="1"/>
</dbReference>
<dbReference type="PROSITE" id="PS50887">
    <property type="entry name" value="GGDEF"/>
    <property type="match status" value="1"/>
</dbReference>
<sequence length="413" mass="45804">MAEPIEIPRFDAETNFKLDRLWSEFEDASVEKEFQRHHRIANHTSLMRTLVFCTLFYVAFAITDIAALGYSRTTFVLFLARCCVALTGVVSLRVVSFPQVSLASVRAAASAFEVVGFTAFMLITWLRPTGMAAHCMSMCILLIVVYNFIQNKLLWALLISLAATIAFIAICAVSKMLDSSSLLTSSMLLAFTNVLGYVTARRHNRLVRDEFCQHALLRNLSVRDYLTGCFNRRYLTDVLFDAELQRTRRYKLKLAVILCDIDYFKQINDTYGHPAGDAVLRTFAAMLLAHTRHRVDSVVRYGGEEFLLLLPQTDLAGATVLAERMRQSFELTTTRAWDGREVRSTASFGVVAVNCAGESGLETEEGLVGAADAQLYRAKNAGRNRVCASAAPAVSGALDLDDGQEGVFAVTQP</sequence>
<feature type="transmembrane region" description="Helical" evidence="3">
    <location>
        <begin position="182"/>
        <end position="200"/>
    </location>
</feature>
<dbReference type="GO" id="GO:0052621">
    <property type="term" value="F:diguanylate cyclase activity"/>
    <property type="evidence" value="ECO:0007669"/>
    <property type="project" value="UniProtKB-EC"/>
</dbReference>
<name>A0A226WNS4_CABSO</name>
<dbReference type="eggNOG" id="COG3706">
    <property type="taxonomic scope" value="Bacteria"/>
</dbReference>
<keyword evidence="3" id="KW-1133">Transmembrane helix</keyword>